<dbReference type="Proteomes" id="UP001525961">
    <property type="component" value="Unassembled WGS sequence"/>
</dbReference>
<protein>
    <submittedName>
        <fullName evidence="2">DUF4338 domain-containing protein</fullName>
    </submittedName>
</protein>
<keyword evidence="3" id="KW-1185">Reference proteome</keyword>
<sequence>MHSSLAESGIQQSESLEEVPNFSPLVHEKKLENEAQEMLEAINQELRNLMRIVNPDEKSHYRSYTNHSRLIALEKHQKWLANNWPKYSHVFAEPQEVDPSAIKPRLELIEQRSQRDIFRVARLYWNLPYSRGYGRRLEYLLWDDSNKKLIGLLGLQSAPIALSARDRTFNIPRDKERKIEIVNQTMDAYTLGALPPYSDLLAGKLVVLAAASQEVRKDYERRYEGRKTVMRERVLPAVLIGITTLSAFGRSSLYNRVSKGSNGKQNQWATISLGACEGWGTLHFSDALYAQMKTFHKQLFPDKPLRGFGTGPKIRLQVTKRVLKNLGLPEGKLTRHNLKREVFMIPHVENLDEVLSGTGEVPIYNDDPFDELATFWKERYCLPRSSLRCSIEGKHTIALAIGVL</sequence>
<dbReference type="InterPro" id="IPR025639">
    <property type="entry name" value="DruA"/>
</dbReference>
<dbReference type="Pfam" id="PF14236">
    <property type="entry name" value="DruA"/>
    <property type="match status" value="1"/>
</dbReference>
<evidence type="ECO:0000313" key="3">
    <source>
        <dbReference type="Proteomes" id="UP001525961"/>
    </source>
</evidence>
<dbReference type="EMBL" id="JAMXFA010000034">
    <property type="protein sequence ID" value="MCT7980258.1"/>
    <property type="molecule type" value="Genomic_DNA"/>
</dbReference>
<dbReference type="RefSeq" id="WP_261236737.1">
    <property type="nucleotide sequence ID" value="NZ_JAMXFA010000034.1"/>
</dbReference>
<evidence type="ECO:0000256" key="1">
    <source>
        <dbReference type="SAM" id="MobiDB-lite"/>
    </source>
</evidence>
<comment type="caution">
    <text evidence="2">The sequence shown here is derived from an EMBL/GenBank/DDBJ whole genome shotgun (WGS) entry which is preliminary data.</text>
</comment>
<evidence type="ECO:0000313" key="2">
    <source>
        <dbReference type="EMBL" id="MCT7980258.1"/>
    </source>
</evidence>
<proteinExistence type="predicted"/>
<feature type="region of interest" description="Disordered" evidence="1">
    <location>
        <begin position="1"/>
        <end position="21"/>
    </location>
</feature>
<accession>A0ABT2NC32</accession>
<reference evidence="2 3" key="1">
    <citation type="journal article" date="2022" name="Front. Microbiol.">
        <title>High genomic differentiation and limited gene flow indicate recent cryptic speciation within the genus Laspinema (cyanobacteria).</title>
        <authorList>
            <person name="Stanojkovic A."/>
            <person name="Skoupy S."/>
            <person name="Skaloud P."/>
            <person name="Dvorak P."/>
        </authorList>
    </citation>
    <scope>NUCLEOTIDE SEQUENCE [LARGE SCALE GENOMIC DNA]</scope>
    <source>
        <strain evidence="2 3">D3b</strain>
    </source>
</reference>
<feature type="compositionally biased region" description="Polar residues" evidence="1">
    <location>
        <begin position="1"/>
        <end position="14"/>
    </location>
</feature>
<organism evidence="2 3">
    <name type="scientific">Laspinema olomoucense D3b</name>
    <dbReference type="NCBI Taxonomy" id="2953688"/>
    <lineage>
        <taxon>Bacteria</taxon>
        <taxon>Bacillati</taxon>
        <taxon>Cyanobacteriota</taxon>
        <taxon>Cyanophyceae</taxon>
        <taxon>Oscillatoriophycideae</taxon>
        <taxon>Oscillatoriales</taxon>
        <taxon>Laspinemataceae</taxon>
        <taxon>Laspinema</taxon>
        <taxon>Laspinema olomoucense</taxon>
    </lineage>
</organism>
<name>A0ABT2NC32_9CYAN</name>
<gene>
    <name evidence="2" type="ORF">NG792_21275</name>
</gene>